<dbReference type="PANTHER" id="PTHR39337">
    <property type="entry name" value="BLR5642 PROTEIN"/>
    <property type="match status" value="1"/>
</dbReference>
<dbReference type="PANTHER" id="PTHR39337:SF1">
    <property type="entry name" value="BLR5642 PROTEIN"/>
    <property type="match status" value="1"/>
</dbReference>
<dbReference type="InterPro" id="IPR007438">
    <property type="entry name" value="DUF488"/>
</dbReference>
<dbReference type="RefSeq" id="WP_369720864.1">
    <property type="nucleotide sequence ID" value="NZ_CP165734.1"/>
</dbReference>
<dbReference type="InterPro" id="IPR014519">
    <property type="entry name" value="UCP024492"/>
</dbReference>
<dbReference type="EMBL" id="CP165734">
    <property type="protein sequence ID" value="XDV56418.1"/>
    <property type="molecule type" value="Genomic_DNA"/>
</dbReference>
<proteinExistence type="predicted"/>
<dbReference type="Pfam" id="PF04343">
    <property type="entry name" value="DUF488"/>
    <property type="match status" value="1"/>
</dbReference>
<dbReference type="PIRSF" id="PIRSF024492">
    <property type="entry name" value="UCP024492"/>
    <property type="match status" value="1"/>
</dbReference>
<protein>
    <submittedName>
        <fullName evidence="1">DUF488 family protein</fullName>
    </submittedName>
</protein>
<dbReference type="AlphaFoldDB" id="A0AB39XEZ1"/>
<evidence type="ECO:0000313" key="1">
    <source>
        <dbReference type="EMBL" id="XDV56418.1"/>
    </source>
</evidence>
<name>A0AB39XEZ1_9BRAD</name>
<sequence length="186" mass="20636">MAHPFFTIGHATRPIDEFIALLHGASVTLVADVRTVPRSRTNPQYNRETLPQALAAASIGYEHIASLGGLRSRKREVPRETNAFWQNDSFHNYADYAMSDSFRDGLAHLRELGQAQRCAIMCAETLWWRCHRRIITDYLLAAGESVFHILGPGKVEEAAINSAARVLPGACLSYPAQYRQAASPDA</sequence>
<accession>A0AB39XEZ1</accession>
<gene>
    <name evidence="1" type="ORF">AB8Z38_27720</name>
</gene>
<reference evidence="1" key="1">
    <citation type="submission" date="2024-08" db="EMBL/GenBank/DDBJ databases">
        <authorList>
            <person name="Chaddad Z."/>
            <person name="Lamrabet M."/>
            <person name="Bouhnik O."/>
            <person name="Alami S."/>
            <person name="Wipf D."/>
            <person name="Courty P.E."/>
            <person name="Missbah El Idrissi M."/>
        </authorList>
    </citation>
    <scope>NUCLEOTIDE SEQUENCE</scope>
    <source>
        <strain evidence="1">LLZ17</strain>
    </source>
</reference>
<organism evidence="1">
    <name type="scientific">Bradyrhizobium sp. LLZ17</name>
    <dbReference type="NCBI Taxonomy" id="3239388"/>
    <lineage>
        <taxon>Bacteria</taxon>
        <taxon>Pseudomonadati</taxon>
        <taxon>Pseudomonadota</taxon>
        <taxon>Alphaproteobacteria</taxon>
        <taxon>Hyphomicrobiales</taxon>
        <taxon>Nitrobacteraceae</taxon>
        <taxon>Bradyrhizobium</taxon>
    </lineage>
</organism>